<dbReference type="InterPro" id="IPR050832">
    <property type="entry name" value="Bact_Acetyltransf"/>
</dbReference>
<dbReference type="PROSITE" id="PS51186">
    <property type="entry name" value="GNAT"/>
    <property type="match status" value="1"/>
</dbReference>
<dbReference type="GO" id="GO:0016747">
    <property type="term" value="F:acyltransferase activity, transferring groups other than amino-acyl groups"/>
    <property type="evidence" value="ECO:0007669"/>
    <property type="project" value="InterPro"/>
</dbReference>
<evidence type="ECO:0000256" key="1">
    <source>
        <dbReference type="ARBA" id="ARBA00022679"/>
    </source>
</evidence>
<keyword evidence="1 4" id="KW-0808">Transferase</keyword>
<dbReference type="KEGG" id="lhb:D1010_00220"/>
<dbReference type="EMBL" id="CP045143">
    <property type="protein sequence ID" value="QFR21988.1"/>
    <property type="molecule type" value="Genomic_DNA"/>
</dbReference>
<dbReference type="Pfam" id="PF13508">
    <property type="entry name" value="Acetyltransf_7"/>
    <property type="match status" value="1"/>
</dbReference>
<evidence type="ECO:0000256" key="2">
    <source>
        <dbReference type="ARBA" id="ARBA00023315"/>
    </source>
</evidence>
<dbReference type="InterPro" id="IPR000182">
    <property type="entry name" value="GNAT_dom"/>
</dbReference>
<protein>
    <submittedName>
        <fullName evidence="4">GNAT family N-acetyltransferase</fullName>
    </submittedName>
</protein>
<organism evidence="4 5">
    <name type="scientific">Schleiferilactobacillus harbinensis</name>
    <dbReference type="NCBI Taxonomy" id="304207"/>
    <lineage>
        <taxon>Bacteria</taxon>
        <taxon>Bacillati</taxon>
        <taxon>Bacillota</taxon>
        <taxon>Bacilli</taxon>
        <taxon>Lactobacillales</taxon>
        <taxon>Lactobacillaceae</taxon>
        <taxon>Schleiferilactobacillus</taxon>
    </lineage>
</organism>
<dbReference type="Gene3D" id="3.40.630.30">
    <property type="match status" value="1"/>
</dbReference>
<dbReference type="Proteomes" id="UP000326779">
    <property type="component" value="Chromosome"/>
</dbReference>
<accession>A0A5P8M0H2</accession>
<proteinExistence type="predicted"/>
<dbReference type="RefSeq" id="WP_152259987.1">
    <property type="nucleotide sequence ID" value="NZ_CP045143.1"/>
</dbReference>
<gene>
    <name evidence="4" type="ORF">D1010_00220</name>
</gene>
<dbReference type="CDD" id="cd04301">
    <property type="entry name" value="NAT_SF"/>
    <property type="match status" value="1"/>
</dbReference>
<feature type="domain" description="N-acetyltransferase" evidence="3">
    <location>
        <begin position="136"/>
        <end position="269"/>
    </location>
</feature>
<dbReference type="SUPFAM" id="SSF55729">
    <property type="entry name" value="Acyl-CoA N-acyltransferases (Nat)"/>
    <property type="match status" value="1"/>
</dbReference>
<sequence>MTAAAARTIWQLNQDPAQYSAYVPDTEAGITLALQESGVEAVALPANGLAVLDQYSEDNVWTVEVWGPFLPVPTQSAITTAVDAVMMHIKKRPAHVNFFFGQENSRVRASLAQYGARLSRHTIWQMQAIPATMIKKEIQHYTVPLPADQQQQVLHLHRQFFTGDAVTDVSAERPLWVAWQDAQPVGYALAEVDIDHVGHLLYVAVAPAAQHQGWGQALMAAVWQDMQISGVNSVILVQSQQNAQVAGTVYQRLGFKQLKTLIAATIQLA</sequence>
<evidence type="ECO:0000313" key="4">
    <source>
        <dbReference type="EMBL" id="QFR21988.1"/>
    </source>
</evidence>
<keyword evidence="2" id="KW-0012">Acyltransferase</keyword>
<dbReference type="PANTHER" id="PTHR43877">
    <property type="entry name" value="AMINOALKYLPHOSPHONATE N-ACETYLTRANSFERASE-RELATED-RELATED"/>
    <property type="match status" value="1"/>
</dbReference>
<evidence type="ECO:0000313" key="5">
    <source>
        <dbReference type="Proteomes" id="UP000326779"/>
    </source>
</evidence>
<dbReference type="AlphaFoldDB" id="A0A5P8M0H2"/>
<name>A0A5P8M0H2_9LACO</name>
<reference evidence="4 5" key="1">
    <citation type="submission" date="2019-10" db="EMBL/GenBank/DDBJ databases">
        <title>The completed genome of Lactobacillus harbinensis M1.</title>
        <authorList>
            <person name="Zheng Y."/>
        </authorList>
    </citation>
    <scope>NUCLEOTIDE SEQUENCE [LARGE SCALE GENOMIC DNA]</scope>
    <source>
        <strain evidence="4 5">M1</strain>
    </source>
</reference>
<dbReference type="InterPro" id="IPR016181">
    <property type="entry name" value="Acyl_CoA_acyltransferase"/>
</dbReference>
<evidence type="ECO:0000259" key="3">
    <source>
        <dbReference type="PROSITE" id="PS51186"/>
    </source>
</evidence>